<dbReference type="InterPro" id="IPR011992">
    <property type="entry name" value="EF-hand-dom_pair"/>
</dbReference>
<comment type="caution">
    <text evidence="3">The sequence shown here is derived from an EMBL/GenBank/DDBJ whole genome shotgun (WGS) entry which is preliminary data.</text>
</comment>
<dbReference type="EMBL" id="BRYB01002916">
    <property type="protein sequence ID" value="GMI27499.1"/>
    <property type="molecule type" value="Genomic_DNA"/>
</dbReference>
<reference evidence="3 4" key="1">
    <citation type="journal article" date="2023" name="Commun. Biol.">
        <title>Genome analysis of Parmales, the sister group of diatoms, reveals the evolutionary specialization of diatoms from phago-mixotrophs to photoautotrophs.</title>
        <authorList>
            <person name="Ban H."/>
            <person name="Sato S."/>
            <person name="Yoshikawa S."/>
            <person name="Yamada K."/>
            <person name="Nakamura Y."/>
            <person name="Ichinomiya M."/>
            <person name="Sato N."/>
            <person name="Blanc-Mathieu R."/>
            <person name="Endo H."/>
            <person name="Kuwata A."/>
            <person name="Ogata H."/>
        </authorList>
    </citation>
    <scope>NUCLEOTIDE SEQUENCE [LARGE SCALE GENOMIC DNA]</scope>
</reference>
<keyword evidence="4" id="KW-1185">Reference proteome</keyword>
<name>A0ABQ6MJ27_9STRA</name>
<dbReference type="PROSITE" id="PS50222">
    <property type="entry name" value="EF_HAND_2"/>
    <property type="match status" value="1"/>
</dbReference>
<feature type="domain" description="Cyclic nucleotide-binding" evidence="1">
    <location>
        <begin position="1"/>
        <end position="58"/>
    </location>
</feature>
<feature type="domain" description="EF-hand" evidence="2">
    <location>
        <begin position="178"/>
        <end position="205"/>
    </location>
</feature>
<gene>
    <name evidence="3" type="ORF">TeGR_g2533</name>
</gene>
<proteinExistence type="predicted"/>
<dbReference type="SUPFAM" id="SSF47473">
    <property type="entry name" value="EF-hand"/>
    <property type="match status" value="1"/>
</dbReference>
<evidence type="ECO:0008006" key="5">
    <source>
        <dbReference type="Google" id="ProtNLM"/>
    </source>
</evidence>
<dbReference type="InterPro" id="IPR002048">
    <property type="entry name" value="EF_hand_dom"/>
</dbReference>
<accession>A0ABQ6MJ27</accession>
<protein>
    <recommendedName>
        <fullName evidence="5">EF-hand domain-containing protein</fullName>
    </recommendedName>
</protein>
<dbReference type="PROSITE" id="PS50042">
    <property type="entry name" value="CNMP_BINDING_3"/>
    <property type="match status" value="1"/>
</dbReference>
<dbReference type="Proteomes" id="UP001165060">
    <property type="component" value="Unassembled WGS sequence"/>
</dbReference>
<evidence type="ECO:0000259" key="1">
    <source>
        <dbReference type="PROSITE" id="PS50042"/>
    </source>
</evidence>
<evidence type="ECO:0000259" key="2">
    <source>
        <dbReference type="PROSITE" id="PS50222"/>
    </source>
</evidence>
<organism evidence="3 4">
    <name type="scientific">Tetraparma gracilis</name>
    <dbReference type="NCBI Taxonomy" id="2962635"/>
    <lineage>
        <taxon>Eukaryota</taxon>
        <taxon>Sar</taxon>
        <taxon>Stramenopiles</taxon>
        <taxon>Ochrophyta</taxon>
        <taxon>Bolidophyceae</taxon>
        <taxon>Parmales</taxon>
        <taxon>Triparmaceae</taxon>
        <taxon>Tetraparma</taxon>
    </lineage>
</organism>
<evidence type="ECO:0000313" key="3">
    <source>
        <dbReference type="EMBL" id="GMI27499.1"/>
    </source>
</evidence>
<sequence length="205" mass="21300">MLTERLGPGQLFAEGSVLFNRSHSASVIADRSSPSPSSLLAVSGPVFRSRVLASSSMRALFEELGPVAGADGERAVTMDDFVASIGASEAEPPACGPGSAEADGCDGAAAAAKTAANSLRMSNTFKIFRQGRVGLGTHPVLGEVVLTSNGSPDGAAVPAVHSNITFPEFCLFHQVMSRPDPEVDIAFALMDTKRKGYITKADFEL</sequence>
<dbReference type="InterPro" id="IPR000595">
    <property type="entry name" value="cNMP-bd_dom"/>
</dbReference>
<evidence type="ECO:0000313" key="4">
    <source>
        <dbReference type="Proteomes" id="UP001165060"/>
    </source>
</evidence>